<feature type="transmembrane region" description="Helical" evidence="3">
    <location>
        <begin position="129"/>
        <end position="152"/>
    </location>
</feature>
<feature type="compositionally biased region" description="Basic and acidic residues" evidence="2">
    <location>
        <begin position="1"/>
        <end position="13"/>
    </location>
</feature>
<feature type="transmembrane region" description="Helical" evidence="3">
    <location>
        <begin position="172"/>
        <end position="196"/>
    </location>
</feature>
<dbReference type="GO" id="GO:0006952">
    <property type="term" value="P:defense response"/>
    <property type="evidence" value="ECO:0007669"/>
    <property type="project" value="TreeGrafter"/>
</dbReference>
<dbReference type="OrthoDB" id="167398at2759"/>
<dbReference type="GO" id="GO:0016175">
    <property type="term" value="F:superoxide-generating NAD(P)H oxidase activity"/>
    <property type="evidence" value="ECO:0007669"/>
    <property type="project" value="TreeGrafter"/>
</dbReference>
<feature type="non-terminal residue" evidence="4">
    <location>
        <position position="249"/>
    </location>
</feature>
<keyword evidence="3" id="KW-1133">Transmembrane helix</keyword>
<dbReference type="GO" id="GO:0043020">
    <property type="term" value="C:NADPH oxidase complex"/>
    <property type="evidence" value="ECO:0007669"/>
    <property type="project" value="TreeGrafter"/>
</dbReference>
<keyword evidence="3" id="KW-0812">Transmembrane</keyword>
<protein>
    <recommendedName>
        <fullName evidence="6">Ferric oxidoreductase domain-containing protein</fullName>
    </recommendedName>
</protein>
<dbReference type="PANTHER" id="PTHR11972">
    <property type="entry name" value="NADPH OXIDASE"/>
    <property type="match status" value="1"/>
</dbReference>
<accession>A0A9W8AWN4</accession>
<organism evidence="4 5">
    <name type="scientific">Dimargaris verticillata</name>
    <dbReference type="NCBI Taxonomy" id="2761393"/>
    <lineage>
        <taxon>Eukaryota</taxon>
        <taxon>Fungi</taxon>
        <taxon>Fungi incertae sedis</taxon>
        <taxon>Zoopagomycota</taxon>
        <taxon>Kickxellomycotina</taxon>
        <taxon>Dimargaritomycetes</taxon>
        <taxon>Dimargaritales</taxon>
        <taxon>Dimargaritaceae</taxon>
        <taxon>Dimargaris</taxon>
    </lineage>
</organism>
<dbReference type="AlphaFoldDB" id="A0A9W8AWN4"/>
<keyword evidence="5" id="KW-1185">Reference proteome</keyword>
<reference evidence="4" key="1">
    <citation type="submission" date="2022-07" db="EMBL/GenBank/DDBJ databases">
        <title>Phylogenomic reconstructions and comparative analyses of Kickxellomycotina fungi.</title>
        <authorList>
            <person name="Reynolds N.K."/>
            <person name="Stajich J.E."/>
            <person name="Barry K."/>
            <person name="Grigoriev I.V."/>
            <person name="Crous P."/>
            <person name="Smith M.E."/>
        </authorList>
    </citation>
    <scope>NUCLEOTIDE SEQUENCE</scope>
    <source>
        <strain evidence="4">RSA 567</strain>
    </source>
</reference>
<evidence type="ECO:0000256" key="2">
    <source>
        <dbReference type="SAM" id="MobiDB-lite"/>
    </source>
</evidence>
<evidence type="ECO:0000256" key="3">
    <source>
        <dbReference type="SAM" id="Phobius"/>
    </source>
</evidence>
<feature type="region of interest" description="Disordered" evidence="2">
    <location>
        <begin position="63"/>
        <end position="107"/>
    </location>
</feature>
<keyword evidence="3" id="KW-0472">Membrane</keyword>
<feature type="region of interest" description="Disordered" evidence="2">
    <location>
        <begin position="1"/>
        <end position="43"/>
    </location>
</feature>
<evidence type="ECO:0000313" key="4">
    <source>
        <dbReference type="EMBL" id="KAJ1967238.1"/>
    </source>
</evidence>
<dbReference type="Proteomes" id="UP001151582">
    <property type="component" value="Unassembled WGS sequence"/>
</dbReference>
<dbReference type="PANTHER" id="PTHR11972:SF153">
    <property type="entry name" value="SUPEROXIDE-GENERATING NADPH OXIDASE HEAVY CHAIN SUBUNIT A"/>
    <property type="match status" value="1"/>
</dbReference>
<keyword evidence="1" id="KW-0560">Oxidoreductase</keyword>
<dbReference type="InterPro" id="IPR050369">
    <property type="entry name" value="RBOH/FRE"/>
</dbReference>
<dbReference type="EMBL" id="JANBQB010002395">
    <property type="protein sequence ID" value="KAJ1967238.1"/>
    <property type="molecule type" value="Genomic_DNA"/>
</dbReference>
<gene>
    <name evidence="4" type="ORF">H4R34_006410</name>
</gene>
<evidence type="ECO:0000256" key="1">
    <source>
        <dbReference type="ARBA" id="ARBA00023002"/>
    </source>
</evidence>
<comment type="caution">
    <text evidence="4">The sequence shown here is derived from an EMBL/GenBank/DDBJ whole genome shotgun (WGS) entry which is preliminary data.</text>
</comment>
<name>A0A9W8AWN4_9FUNG</name>
<evidence type="ECO:0000313" key="5">
    <source>
        <dbReference type="Proteomes" id="UP001151582"/>
    </source>
</evidence>
<proteinExistence type="predicted"/>
<sequence length="249" mass="27835">MNTTERTARRQYLEDVQVPPLREAPTAPGTVPATPASVVTDIYRHPSSESDLTVVDCTQPYPPYPSSYPHESDGAGPPADPNRQYLHGKDISYPPSHPHSSSRRFVPPPRIRSKHGMLGMVPDISIERAFFYALWIISQLLCFVPIFVFYLTTPKYTTARNAMGPTLALSRAAAMAINFDASFILLLVSRNFLSFLRSTFVSQYLTIDKNIHAHKLVAYSIAFWTLVHAAGHYVNMTNLVNRTKPEGTN</sequence>
<feature type="compositionally biased region" description="Low complexity" evidence="2">
    <location>
        <begin position="24"/>
        <end position="40"/>
    </location>
</feature>
<dbReference type="GO" id="GO:0042554">
    <property type="term" value="P:superoxide anion generation"/>
    <property type="evidence" value="ECO:0007669"/>
    <property type="project" value="TreeGrafter"/>
</dbReference>
<evidence type="ECO:0008006" key="6">
    <source>
        <dbReference type="Google" id="ProtNLM"/>
    </source>
</evidence>